<evidence type="ECO:0000313" key="3">
    <source>
        <dbReference type="Proteomes" id="UP000316621"/>
    </source>
</evidence>
<reference evidence="2 3" key="1">
    <citation type="journal article" date="2018" name="Science">
        <title>The opium poppy genome and morphinan production.</title>
        <authorList>
            <person name="Guo L."/>
            <person name="Winzer T."/>
            <person name="Yang X."/>
            <person name="Li Y."/>
            <person name="Ning Z."/>
            <person name="He Z."/>
            <person name="Teodor R."/>
            <person name="Lu Y."/>
            <person name="Bowser T.A."/>
            <person name="Graham I.A."/>
            <person name="Ye K."/>
        </authorList>
    </citation>
    <scope>NUCLEOTIDE SEQUENCE [LARGE SCALE GENOMIC DNA]</scope>
    <source>
        <strain evidence="3">cv. HN1</strain>
        <tissue evidence="2">Leaves</tissue>
    </source>
</reference>
<dbReference type="EMBL" id="CM010717">
    <property type="protein sequence ID" value="RZC52986.1"/>
    <property type="molecule type" value="Genomic_DNA"/>
</dbReference>
<sequence length="72" mass="8312">MEKASSTVNGSTTNSRLRTATPSSWMRSKLQFLVVETSKKSYWLRLELNTINTEDCWLSIEQGLERWKGCII</sequence>
<keyword evidence="3" id="KW-1185">Reference proteome</keyword>
<feature type="region of interest" description="Disordered" evidence="1">
    <location>
        <begin position="1"/>
        <end position="21"/>
    </location>
</feature>
<evidence type="ECO:0000313" key="2">
    <source>
        <dbReference type="EMBL" id="RZC52986.1"/>
    </source>
</evidence>
<dbReference type="Gramene" id="RZC52986">
    <property type="protein sequence ID" value="RZC52986"/>
    <property type="gene ID" value="C5167_011842"/>
</dbReference>
<protein>
    <submittedName>
        <fullName evidence="2">Uncharacterized protein</fullName>
    </submittedName>
</protein>
<organism evidence="2 3">
    <name type="scientific">Papaver somniferum</name>
    <name type="common">Opium poppy</name>
    <dbReference type="NCBI Taxonomy" id="3469"/>
    <lineage>
        <taxon>Eukaryota</taxon>
        <taxon>Viridiplantae</taxon>
        <taxon>Streptophyta</taxon>
        <taxon>Embryophyta</taxon>
        <taxon>Tracheophyta</taxon>
        <taxon>Spermatophyta</taxon>
        <taxon>Magnoliopsida</taxon>
        <taxon>Ranunculales</taxon>
        <taxon>Papaveraceae</taxon>
        <taxon>Papaveroideae</taxon>
        <taxon>Papaver</taxon>
    </lineage>
</organism>
<name>A0A4Y7IXU9_PAPSO</name>
<proteinExistence type="predicted"/>
<accession>A0A4Y7IXU9</accession>
<dbReference type="Proteomes" id="UP000316621">
    <property type="component" value="Chromosome 3"/>
</dbReference>
<evidence type="ECO:0000256" key="1">
    <source>
        <dbReference type="SAM" id="MobiDB-lite"/>
    </source>
</evidence>
<feature type="non-terminal residue" evidence="2">
    <location>
        <position position="72"/>
    </location>
</feature>
<dbReference type="AlphaFoldDB" id="A0A4Y7IXU9"/>
<gene>
    <name evidence="2" type="ORF">C5167_011842</name>
</gene>